<dbReference type="EMBL" id="GDQN01002655">
    <property type="protein sequence ID" value="JAT88399.1"/>
    <property type="molecule type" value="Transcribed_RNA"/>
</dbReference>
<sequence>PISSETAATADATSSEAAPSFPIASPPPASNSQSSEIPSLRPEHFSIENIMCQPNITTKTTNDTSKVTRSFLDHSSSEYTNARRREIIFSSAPDMNPKFLTIPIWRRYF</sequence>
<reference evidence="2" key="1">
    <citation type="submission" date="2015-09" db="EMBL/GenBank/DDBJ databases">
        <title>De novo assembly of Pectinophora gossypiella (Pink Bollworm) gut transcriptome.</title>
        <authorList>
            <person name="Tassone E.E."/>
        </authorList>
    </citation>
    <scope>NUCLEOTIDE SEQUENCE</scope>
</reference>
<protein>
    <submittedName>
        <fullName evidence="2">Uncharacterized protein</fullName>
    </submittedName>
</protein>
<gene>
    <name evidence="2" type="ORF">g.18534</name>
</gene>
<proteinExistence type="predicted"/>
<evidence type="ECO:0000256" key="1">
    <source>
        <dbReference type="SAM" id="MobiDB-lite"/>
    </source>
</evidence>
<feature type="compositionally biased region" description="Low complexity" evidence="1">
    <location>
        <begin position="1"/>
        <end position="23"/>
    </location>
</feature>
<feature type="region of interest" description="Disordered" evidence="1">
    <location>
        <begin position="1"/>
        <end position="43"/>
    </location>
</feature>
<accession>A0A1E1WMZ8</accession>
<name>A0A1E1WMZ8_PECGO</name>
<feature type="non-terminal residue" evidence="2">
    <location>
        <position position="109"/>
    </location>
</feature>
<dbReference type="AlphaFoldDB" id="A0A1E1WMZ8"/>
<organism evidence="2">
    <name type="scientific">Pectinophora gossypiella</name>
    <name type="common">Cotton pink bollworm</name>
    <name type="synonym">Depressaria gossypiella</name>
    <dbReference type="NCBI Taxonomy" id="13191"/>
    <lineage>
        <taxon>Eukaryota</taxon>
        <taxon>Metazoa</taxon>
        <taxon>Ecdysozoa</taxon>
        <taxon>Arthropoda</taxon>
        <taxon>Hexapoda</taxon>
        <taxon>Insecta</taxon>
        <taxon>Pterygota</taxon>
        <taxon>Neoptera</taxon>
        <taxon>Endopterygota</taxon>
        <taxon>Lepidoptera</taxon>
        <taxon>Glossata</taxon>
        <taxon>Ditrysia</taxon>
        <taxon>Gelechioidea</taxon>
        <taxon>Gelechiidae</taxon>
        <taxon>Apatetrinae</taxon>
        <taxon>Pectinophora</taxon>
    </lineage>
</organism>
<feature type="non-terminal residue" evidence="2">
    <location>
        <position position="1"/>
    </location>
</feature>
<evidence type="ECO:0000313" key="2">
    <source>
        <dbReference type="EMBL" id="JAT88399.1"/>
    </source>
</evidence>